<proteinExistence type="predicted"/>
<comment type="caution">
    <text evidence="5">The sequence shown here is derived from an EMBL/GenBank/DDBJ whole genome shotgun (WGS) entry which is preliminary data.</text>
</comment>
<dbReference type="CDD" id="cd00041">
    <property type="entry name" value="CUB"/>
    <property type="match status" value="1"/>
</dbReference>
<organism evidence="5 6">
    <name type="scientific">Pristionchus mayeri</name>
    <dbReference type="NCBI Taxonomy" id="1317129"/>
    <lineage>
        <taxon>Eukaryota</taxon>
        <taxon>Metazoa</taxon>
        <taxon>Ecdysozoa</taxon>
        <taxon>Nematoda</taxon>
        <taxon>Chromadorea</taxon>
        <taxon>Rhabditida</taxon>
        <taxon>Rhabditina</taxon>
        <taxon>Diplogasteromorpha</taxon>
        <taxon>Diplogasteroidea</taxon>
        <taxon>Neodiplogasteridae</taxon>
        <taxon>Pristionchus</taxon>
    </lineage>
</organism>
<sequence length="406" mass="46203">MEYRSADRTCGGWMRATREKQTITYAVTRDAKEGQSYERCRWVITANEQAPIWIRITSIKFPISNCLDDYVEIRDVGIVQECEHPGCALRQDQRKTVRECGVKGKGMAPFVSNTLAVQISTATQIVPDSAATLNIEYYLIDSCNRTVDARFLPSSRLTSPHFPRHYGHNHSCETTLQVDDKKRILLVFRFFDIEHPSTEYDEEGRLKMDCIHDYLEINDASKKKEEARKHCGMTIPHPFMSKGSIISLFLKSDESVVGDGYDVSYYTADAMDEKTLIFSTTSELQGAIQQPDYPGYTTSASYKWFIHPPAGHKCKFILEELDLNLRKGPDEKCGENEKLTLTLTLNDEKAESHLDSCNLSEEDKLPIEVVFSGELVVEFKSDAETENDGRGFRGTWTCEDYETDVI</sequence>
<feature type="domain" description="CUB" evidence="4">
    <location>
        <begin position="143"/>
        <end position="268"/>
    </location>
</feature>
<evidence type="ECO:0000256" key="3">
    <source>
        <dbReference type="PROSITE-ProRule" id="PRU00059"/>
    </source>
</evidence>
<dbReference type="PANTHER" id="PTHR24251:SF37">
    <property type="entry name" value="CUB DOMAIN-CONTAINING PROTEIN"/>
    <property type="match status" value="1"/>
</dbReference>
<evidence type="ECO:0000313" key="6">
    <source>
        <dbReference type="Proteomes" id="UP001328107"/>
    </source>
</evidence>
<dbReference type="Pfam" id="PF00431">
    <property type="entry name" value="CUB"/>
    <property type="match status" value="1"/>
</dbReference>
<dbReference type="Proteomes" id="UP001328107">
    <property type="component" value="Unassembled WGS sequence"/>
</dbReference>
<accession>A0AAN5ICF7</accession>
<reference evidence="6" key="1">
    <citation type="submission" date="2022-10" db="EMBL/GenBank/DDBJ databases">
        <title>Genome assembly of Pristionchus species.</title>
        <authorList>
            <person name="Yoshida K."/>
            <person name="Sommer R.J."/>
        </authorList>
    </citation>
    <scope>NUCLEOTIDE SEQUENCE [LARGE SCALE GENOMIC DNA]</scope>
    <source>
        <strain evidence="6">RS5460</strain>
    </source>
</reference>
<dbReference type="PANTHER" id="PTHR24251">
    <property type="entry name" value="OVOCHYMASE-RELATED"/>
    <property type="match status" value="1"/>
</dbReference>
<dbReference type="EMBL" id="BTRK01000006">
    <property type="protein sequence ID" value="GMR59055.1"/>
    <property type="molecule type" value="Genomic_DNA"/>
</dbReference>
<keyword evidence="6" id="KW-1185">Reference proteome</keyword>
<feature type="domain" description="CUB" evidence="4">
    <location>
        <begin position="10"/>
        <end position="140"/>
    </location>
</feature>
<evidence type="ECO:0000256" key="1">
    <source>
        <dbReference type="ARBA" id="ARBA00022737"/>
    </source>
</evidence>
<dbReference type="InterPro" id="IPR035914">
    <property type="entry name" value="Sperma_CUB_dom_sf"/>
</dbReference>
<protein>
    <recommendedName>
        <fullName evidence="4">CUB domain-containing protein</fullName>
    </recommendedName>
</protein>
<feature type="domain" description="CUB" evidence="4">
    <location>
        <begin position="274"/>
        <end position="399"/>
    </location>
</feature>
<dbReference type="AlphaFoldDB" id="A0AAN5ICF7"/>
<dbReference type="Gene3D" id="2.60.120.290">
    <property type="entry name" value="Spermadhesin, CUB domain"/>
    <property type="match status" value="3"/>
</dbReference>
<evidence type="ECO:0000259" key="4">
    <source>
        <dbReference type="PROSITE" id="PS01180"/>
    </source>
</evidence>
<comment type="caution">
    <text evidence="3">Lacks conserved residue(s) required for the propagation of feature annotation.</text>
</comment>
<name>A0AAN5ICF7_9BILA</name>
<gene>
    <name evidence="5" type="ORF">PMAYCL1PPCAC_29250</name>
</gene>
<dbReference type="SMART" id="SM00042">
    <property type="entry name" value="CUB"/>
    <property type="match status" value="1"/>
</dbReference>
<keyword evidence="1" id="KW-0677">Repeat</keyword>
<evidence type="ECO:0000313" key="5">
    <source>
        <dbReference type="EMBL" id="GMR59055.1"/>
    </source>
</evidence>
<dbReference type="SUPFAM" id="SSF49854">
    <property type="entry name" value="Spermadhesin, CUB domain"/>
    <property type="match status" value="3"/>
</dbReference>
<evidence type="ECO:0000256" key="2">
    <source>
        <dbReference type="ARBA" id="ARBA00023157"/>
    </source>
</evidence>
<keyword evidence="2" id="KW-1015">Disulfide bond</keyword>
<dbReference type="InterPro" id="IPR000859">
    <property type="entry name" value="CUB_dom"/>
</dbReference>
<dbReference type="PROSITE" id="PS01180">
    <property type="entry name" value="CUB"/>
    <property type="match status" value="3"/>
</dbReference>